<accession>A0A5J4SJZ5</accession>
<gene>
    <name evidence="1" type="ORF">EZS27_006244</name>
</gene>
<proteinExistence type="predicted"/>
<dbReference type="EMBL" id="SNRY01000138">
    <property type="protein sequence ID" value="KAA6346218.1"/>
    <property type="molecule type" value="Genomic_DNA"/>
</dbReference>
<protein>
    <recommendedName>
        <fullName evidence="2">Apea-like HEPN domain-containing protein</fullName>
    </recommendedName>
</protein>
<evidence type="ECO:0000313" key="1">
    <source>
        <dbReference type="EMBL" id="KAA6346218.1"/>
    </source>
</evidence>
<organism evidence="1">
    <name type="scientific">termite gut metagenome</name>
    <dbReference type="NCBI Taxonomy" id="433724"/>
    <lineage>
        <taxon>unclassified sequences</taxon>
        <taxon>metagenomes</taxon>
        <taxon>organismal metagenomes</taxon>
    </lineage>
</organism>
<dbReference type="AlphaFoldDB" id="A0A5J4SJZ5"/>
<evidence type="ECO:0008006" key="2">
    <source>
        <dbReference type="Google" id="ProtNLM"/>
    </source>
</evidence>
<reference evidence="1" key="1">
    <citation type="submission" date="2019-03" db="EMBL/GenBank/DDBJ databases">
        <title>Single cell metagenomics reveals metabolic interactions within the superorganism composed of flagellate Streblomastix strix and complex community of Bacteroidetes bacteria on its surface.</title>
        <authorList>
            <person name="Treitli S.C."/>
            <person name="Kolisko M."/>
            <person name="Husnik F."/>
            <person name="Keeling P."/>
            <person name="Hampl V."/>
        </authorList>
    </citation>
    <scope>NUCLEOTIDE SEQUENCE</scope>
    <source>
        <strain evidence="1">STM</strain>
    </source>
</reference>
<sequence length="265" mass="31039">MVTKLHIDNWITKAEPDYYTMFIKAWIPFNAWYFTEYGTKKDSEAISKIKGTNNKIKNRIKALLDNNGNESKNFRLYLAQLHLELINRNIMNYNKSVSFKHVILEDYMPTPATDTDKKGNIYKAIPDKSAGYRAIIIDKNNKTLMDRTFNPYPEDFNIFLTDNQYITLLDGEIKEKIQNCFKKIDPQKPINLISDSNQKNGYILLDDELEIKFINDTELIAKALIQILYTLRCLLFHGELDPTDINRGIYEHAFNLLRILIKELK</sequence>
<comment type="caution">
    <text evidence="1">The sequence shown here is derived from an EMBL/GenBank/DDBJ whole genome shotgun (WGS) entry which is preliminary data.</text>
</comment>
<name>A0A5J4SJZ5_9ZZZZ</name>